<name>A0ABD3M6B3_9STRA</name>
<dbReference type="EMBL" id="JALLBG020000212">
    <property type="protein sequence ID" value="KAL3759152.1"/>
    <property type="molecule type" value="Genomic_DNA"/>
</dbReference>
<proteinExistence type="predicted"/>
<sequence length="441" mass="48929">MASLDLRDRLRGMLLETPSISASKSRPLIQVLDSEVGKELTSAIGDRIDLDSKASGDNEVGDCDNDNCNYSDDEGPPPIFSIKHTTSEGLKIEPSSSFRPTNSSRLDERSNPDSPSLAEQLLADAALAKEEYQKQQMQREKLAAKRSTFGVKRGFLNSTSKKSNRKEKAVTQEINSMRMVKKEESKAGEVRIEGRQEELIYELDHDGNIIPSSSTSSDGHQSHGRNNPLHLSEVQSAMLSHLETNANMWARPDLLDTILQRHPNLARGMNDPRFVSALQAMQTNPKEALENLKKNSPEIVDWLKEFCGAMGEHFVRLGEVQDKANNSSGTEGGMDANASKVREMGPLEKKALKKHMDVTKDQSSSPWQNKDAAAESVKDMNKRVSAVLANDELRSILLDPVLQQIMEECSTGGSRLRFYLGHEEYGPKLRKLMDAGLIRVA</sequence>
<evidence type="ECO:0000256" key="1">
    <source>
        <dbReference type="SAM" id="Coils"/>
    </source>
</evidence>
<accession>A0ABD3M6B3</accession>
<dbReference type="Proteomes" id="UP001530293">
    <property type="component" value="Unassembled WGS sequence"/>
</dbReference>
<feature type="region of interest" description="Disordered" evidence="2">
    <location>
        <begin position="207"/>
        <end position="228"/>
    </location>
</feature>
<feature type="compositionally biased region" description="Polar residues" evidence="2">
    <location>
        <begin position="90"/>
        <end position="104"/>
    </location>
</feature>
<dbReference type="AlphaFoldDB" id="A0ABD3M6B3"/>
<feature type="region of interest" description="Disordered" evidence="2">
    <location>
        <begin position="90"/>
        <end position="116"/>
    </location>
</feature>
<evidence type="ECO:0000313" key="4">
    <source>
        <dbReference type="Proteomes" id="UP001530293"/>
    </source>
</evidence>
<feature type="coiled-coil region" evidence="1">
    <location>
        <begin position="118"/>
        <end position="147"/>
    </location>
</feature>
<keyword evidence="4" id="KW-1185">Reference proteome</keyword>
<reference evidence="3 4" key="1">
    <citation type="submission" date="2024-10" db="EMBL/GenBank/DDBJ databases">
        <title>Updated reference genomes for cyclostephanoid diatoms.</title>
        <authorList>
            <person name="Roberts W.R."/>
            <person name="Alverson A.J."/>
        </authorList>
    </citation>
    <scope>NUCLEOTIDE SEQUENCE [LARGE SCALE GENOMIC DNA]</scope>
    <source>
        <strain evidence="3 4">AJA232-27</strain>
    </source>
</reference>
<organism evidence="3 4">
    <name type="scientific">Discostella pseudostelligera</name>
    <dbReference type="NCBI Taxonomy" id="259834"/>
    <lineage>
        <taxon>Eukaryota</taxon>
        <taxon>Sar</taxon>
        <taxon>Stramenopiles</taxon>
        <taxon>Ochrophyta</taxon>
        <taxon>Bacillariophyta</taxon>
        <taxon>Coscinodiscophyceae</taxon>
        <taxon>Thalassiosirophycidae</taxon>
        <taxon>Stephanodiscales</taxon>
        <taxon>Stephanodiscaceae</taxon>
        <taxon>Discostella</taxon>
    </lineage>
</organism>
<protein>
    <recommendedName>
        <fullName evidence="5">STI1/HOP DP domain-containing protein</fullName>
    </recommendedName>
</protein>
<comment type="caution">
    <text evidence="3">The sequence shown here is derived from an EMBL/GenBank/DDBJ whole genome shotgun (WGS) entry which is preliminary data.</text>
</comment>
<dbReference type="Gene3D" id="1.10.260.100">
    <property type="match status" value="2"/>
</dbReference>
<gene>
    <name evidence="3" type="ORF">ACHAWU_002033</name>
</gene>
<keyword evidence="1" id="KW-0175">Coiled coil</keyword>
<evidence type="ECO:0000256" key="2">
    <source>
        <dbReference type="SAM" id="MobiDB-lite"/>
    </source>
</evidence>
<evidence type="ECO:0008006" key="5">
    <source>
        <dbReference type="Google" id="ProtNLM"/>
    </source>
</evidence>
<evidence type="ECO:0000313" key="3">
    <source>
        <dbReference type="EMBL" id="KAL3759152.1"/>
    </source>
</evidence>